<sequence length="36" mass="4142">MSFNPATKVQLRLSLEYPKLVPGLKNLWWVPAKQST</sequence>
<reference evidence="1 2" key="1">
    <citation type="submission" date="2020-04" db="EMBL/GenBank/DDBJ databases">
        <authorList>
            <person name="De Canck E."/>
        </authorList>
    </citation>
    <scope>NUCLEOTIDE SEQUENCE [LARGE SCALE GENOMIC DNA]</scope>
    <source>
        <strain evidence="1 2">LMG 28614</strain>
    </source>
</reference>
<protein>
    <submittedName>
        <fullName evidence="1">Uncharacterized protein</fullName>
    </submittedName>
</protein>
<proteinExistence type="predicted"/>
<evidence type="ECO:0000313" key="2">
    <source>
        <dbReference type="Proteomes" id="UP000494365"/>
    </source>
</evidence>
<dbReference type="AlphaFoldDB" id="A0A6S7BDP5"/>
<dbReference type="EMBL" id="CADIKK010000020">
    <property type="protein sequence ID" value="CAB3795979.1"/>
    <property type="molecule type" value="Genomic_DNA"/>
</dbReference>
<keyword evidence="2" id="KW-1185">Reference proteome</keyword>
<evidence type="ECO:0000313" key="1">
    <source>
        <dbReference type="EMBL" id="CAB3795979.1"/>
    </source>
</evidence>
<dbReference type="Proteomes" id="UP000494365">
    <property type="component" value="Unassembled WGS sequence"/>
</dbReference>
<accession>A0A6S7BDP5</accession>
<gene>
    <name evidence="1" type="ORF">LMG28614_04270</name>
</gene>
<name>A0A6S7BDP5_9BURK</name>
<organism evidence="1 2">
    <name type="scientific">Paraburkholderia ultramafica</name>
    <dbReference type="NCBI Taxonomy" id="1544867"/>
    <lineage>
        <taxon>Bacteria</taxon>
        <taxon>Pseudomonadati</taxon>
        <taxon>Pseudomonadota</taxon>
        <taxon>Betaproteobacteria</taxon>
        <taxon>Burkholderiales</taxon>
        <taxon>Burkholderiaceae</taxon>
        <taxon>Paraburkholderia</taxon>
    </lineage>
</organism>